<dbReference type="Pfam" id="PF00551">
    <property type="entry name" value="Formyl_trans_N"/>
    <property type="match status" value="1"/>
</dbReference>
<comment type="pathway">
    <text evidence="1">Purine metabolism; IMP biosynthesis via de novo pathway; N(2)-formyl-N(1)-(5-phospho-D-ribosyl)glycinamide from N(1)-(5-phospho-D-ribosyl)glycinamide (10-formyl THF route): step 1/1.</text>
</comment>
<evidence type="ECO:0000256" key="5">
    <source>
        <dbReference type="ARBA" id="ARBA00038440"/>
    </source>
</evidence>
<dbReference type="Proteomes" id="UP001377160">
    <property type="component" value="Unassembled WGS sequence"/>
</dbReference>
<comment type="caution">
    <text evidence="11">The sequence shown here is derived from an EMBL/GenBank/DDBJ whole genome shotgun (WGS) entry which is preliminary data.</text>
</comment>
<evidence type="ECO:0000313" key="12">
    <source>
        <dbReference type="Proteomes" id="UP001377160"/>
    </source>
</evidence>
<dbReference type="SUPFAM" id="SSF50486">
    <property type="entry name" value="FMT C-terminal domain-like"/>
    <property type="match status" value="1"/>
</dbReference>
<evidence type="ECO:0000256" key="7">
    <source>
        <dbReference type="ARBA" id="ARBA00041682"/>
    </source>
</evidence>
<evidence type="ECO:0000256" key="8">
    <source>
        <dbReference type="ARBA" id="ARBA00047664"/>
    </source>
</evidence>
<dbReference type="PANTHER" id="PTHR43369">
    <property type="entry name" value="PHOSPHORIBOSYLGLYCINAMIDE FORMYLTRANSFERASE"/>
    <property type="match status" value="1"/>
</dbReference>
<evidence type="ECO:0000313" key="11">
    <source>
        <dbReference type="EMBL" id="MEL0609341.1"/>
    </source>
</evidence>
<dbReference type="PANTHER" id="PTHR43369:SF2">
    <property type="entry name" value="PHOSPHORIBOSYLGLYCINAMIDE FORMYLTRANSFERASE"/>
    <property type="match status" value="1"/>
</dbReference>
<dbReference type="PROSITE" id="PS00373">
    <property type="entry name" value="GART"/>
    <property type="match status" value="1"/>
</dbReference>
<dbReference type="InterPro" id="IPR001555">
    <property type="entry name" value="GART_AS"/>
</dbReference>
<dbReference type="InterPro" id="IPR005793">
    <property type="entry name" value="Formyl_trans_C"/>
</dbReference>
<comment type="similarity">
    <text evidence="5">Belongs to the GART family.</text>
</comment>
<protein>
    <recommendedName>
        <fullName evidence="2">phosphoribosylglycinamide formyltransferase 1</fullName>
        <ecNumber evidence="2">2.1.2.2</ecNumber>
    </recommendedName>
    <alternativeName>
        <fullName evidence="7">5'-phosphoribosylglycinamide transformylase</fullName>
    </alternativeName>
    <alternativeName>
        <fullName evidence="6">GAR transformylase</fullName>
    </alternativeName>
</protein>
<keyword evidence="4" id="KW-0658">Purine biosynthesis</keyword>
<evidence type="ECO:0000259" key="10">
    <source>
        <dbReference type="Pfam" id="PF02911"/>
    </source>
</evidence>
<evidence type="ECO:0000256" key="4">
    <source>
        <dbReference type="ARBA" id="ARBA00022755"/>
    </source>
</evidence>
<dbReference type="RefSeq" id="WP_341635349.1">
    <property type="nucleotide sequence ID" value="NZ_JBANDX010000010.1"/>
</dbReference>
<dbReference type="InterPro" id="IPR011034">
    <property type="entry name" value="Formyl_transferase-like_C_sf"/>
</dbReference>
<keyword evidence="3" id="KW-0808">Transferase</keyword>
<sequence>MIKFRDIILAGNGHGAIAALESLRLSFRNIKVCSEDEQVLSYGYDSRDIESCEGDLIICAGYSKLISDDLIKRNIIVNTHPSLLPEYRGIHSLAWAMINLEDEVGFTVHLMDKWIDNGPILAQYKTKVESKTSKIIMDEFDLFVKENLSKIIADFVNGIILPRAQDFRKASWCCKRNLDDCILNFNVEFEELHATFRALVPPYPKPIIKVGNKLYQVEKSKIKKDIMNMHVGRVVNIQDGQVYIKFKNSLLLLEDVLCLETRTIFKAVGLFKLGQRLL</sequence>
<keyword evidence="12" id="KW-1185">Reference proteome</keyword>
<dbReference type="SUPFAM" id="SSF53328">
    <property type="entry name" value="Formyltransferase"/>
    <property type="match status" value="1"/>
</dbReference>
<evidence type="ECO:0000259" key="9">
    <source>
        <dbReference type="Pfam" id="PF00551"/>
    </source>
</evidence>
<name>A0ABU9FUD7_9VIBR</name>
<evidence type="ECO:0000256" key="3">
    <source>
        <dbReference type="ARBA" id="ARBA00022679"/>
    </source>
</evidence>
<dbReference type="EMBL" id="JBANDX010000010">
    <property type="protein sequence ID" value="MEL0609341.1"/>
    <property type="molecule type" value="Genomic_DNA"/>
</dbReference>
<organism evidence="11 12">
    <name type="scientific">Vibrio echinoideorum</name>
    <dbReference type="NCBI Taxonomy" id="2100116"/>
    <lineage>
        <taxon>Bacteria</taxon>
        <taxon>Pseudomonadati</taxon>
        <taxon>Pseudomonadota</taxon>
        <taxon>Gammaproteobacteria</taxon>
        <taxon>Vibrionales</taxon>
        <taxon>Vibrionaceae</taxon>
        <taxon>Vibrio</taxon>
    </lineage>
</organism>
<dbReference type="Gene3D" id="3.40.50.12230">
    <property type="match status" value="1"/>
</dbReference>
<evidence type="ECO:0000256" key="1">
    <source>
        <dbReference type="ARBA" id="ARBA00005054"/>
    </source>
</evidence>
<comment type="catalytic activity">
    <reaction evidence="8">
        <text>N(1)-(5-phospho-beta-D-ribosyl)glycinamide + (6R)-10-formyltetrahydrofolate = N(2)-formyl-N(1)-(5-phospho-beta-D-ribosyl)glycinamide + (6S)-5,6,7,8-tetrahydrofolate + H(+)</text>
        <dbReference type="Rhea" id="RHEA:15053"/>
        <dbReference type="ChEBI" id="CHEBI:15378"/>
        <dbReference type="ChEBI" id="CHEBI:57453"/>
        <dbReference type="ChEBI" id="CHEBI:143788"/>
        <dbReference type="ChEBI" id="CHEBI:147286"/>
        <dbReference type="ChEBI" id="CHEBI:195366"/>
        <dbReference type="EC" id="2.1.2.2"/>
    </reaction>
</comment>
<proteinExistence type="inferred from homology"/>
<dbReference type="Pfam" id="PF02911">
    <property type="entry name" value="Formyl_trans_C"/>
    <property type="match status" value="1"/>
</dbReference>
<feature type="domain" description="Formyl transferase N-terminal" evidence="9">
    <location>
        <begin position="48"/>
        <end position="133"/>
    </location>
</feature>
<dbReference type="EC" id="2.1.2.2" evidence="2"/>
<dbReference type="InterPro" id="IPR002376">
    <property type="entry name" value="Formyl_transf_N"/>
</dbReference>
<dbReference type="InterPro" id="IPR036477">
    <property type="entry name" value="Formyl_transf_N_sf"/>
</dbReference>
<evidence type="ECO:0000256" key="6">
    <source>
        <dbReference type="ARBA" id="ARBA00041324"/>
    </source>
</evidence>
<accession>A0ABU9FUD7</accession>
<feature type="domain" description="Formyl transferase C-terminal" evidence="10">
    <location>
        <begin position="179"/>
        <end position="256"/>
    </location>
</feature>
<gene>
    <name evidence="11" type="ORF">V8Z71_13545</name>
</gene>
<evidence type="ECO:0000256" key="2">
    <source>
        <dbReference type="ARBA" id="ARBA00012254"/>
    </source>
</evidence>
<reference evidence="11 12" key="1">
    <citation type="submission" date="2024-02" db="EMBL/GenBank/DDBJ databases">
        <title>Bacteria isolated from the canopy kelp, Nereocystis luetkeana.</title>
        <authorList>
            <person name="Pfister C.A."/>
            <person name="Younker I.T."/>
            <person name="Light S.H."/>
        </authorList>
    </citation>
    <scope>NUCLEOTIDE SEQUENCE [LARGE SCALE GENOMIC DNA]</scope>
    <source>
        <strain evidence="11 12">TI.1.15</strain>
    </source>
</reference>